<feature type="compositionally biased region" description="Low complexity" evidence="4">
    <location>
        <begin position="329"/>
        <end position="344"/>
    </location>
</feature>
<reference evidence="6" key="1">
    <citation type="submission" date="2025-08" db="UniProtKB">
        <authorList>
            <consortium name="RefSeq"/>
        </authorList>
    </citation>
    <scope>IDENTIFICATION</scope>
    <source>
        <strain evidence="6">MV-25-SWS-2005</strain>
        <tissue evidence="6">Whole body</tissue>
    </source>
</reference>
<dbReference type="Pfam" id="PF02145">
    <property type="entry name" value="Rap_GAP"/>
    <property type="match status" value="1"/>
</dbReference>
<dbReference type="Gene3D" id="3.30.710.10">
    <property type="entry name" value="Potassium Channel Kv1.1, Chain A"/>
    <property type="match status" value="1"/>
</dbReference>
<feature type="compositionally biased region" description="Basic and acidic residues" evidence="4">
    <location>
        <begin position="66"/>
        <end position="75"/>
    </location>
</feature>
<dbReference type="GO" id="GO:0005096">
    <property type="term" value="F:GTPase activator activity"/>
    <property type="evidence" value="ECO:0007669"/>
    <property type="project" value="UniProtKB-KW"/>
</dbReference>
<dbReference type="InterPro" id="IPR011333">
    <property type="entry name" value="SKP1/BTB/POZ_sf"/>
</dbReference>
<dbReference type="InterPro" id="IPR050989">
    <property type="entry name" value="Rap1_Ran_GAP"/>
</dbReference>
<dbReference type="Proteomes" id="UP000001819">
    <property type="component" value="Chromosome X"/>
</dbReference>
<feature type="compositionally biased region" description="Polar residues" evidence="4">
    <location>
        <begin position="1205"/>
        <end position="1218"/>
    </location>
</feature>
<evidence type="ECO:0000313" key="5">
    <source>
        <dbReference type="Proteomes" id="UP000001819"/>
    </source>
</evidence>
<dbReference type="GO" id="GO:0051056">
    <property type="term" value="P:regulation of small GTPase mediated signal transduction"/>
    <property type="evidence" value="ECO:0007669"/>
    <property type="project" value="InterPro"/>
</dbReference>
<evidence type="ECO:0000313" key="6">
    <source>
        <dbReference type="RefSeq" id="XP_015042278.1"/>
    </source>
</evidence>
<feature type="compositionally biased region" description="Low complexity" evidence="4">
    <location>
        <begin position="469"/>
        <end position="478"/>
    </location>
</feature>
<protein>
    <submittedName>
        <fullName evidence="6">Uncharacterized protein rsh isoform X1</fullName>
    </submittedName>
</protein>
<accession>A0A6I8VIU6</accession>
<keyword evidence="2" id="KW-0597">Phosphoprotein</keyword>
<dbReference type="ExpressionAtlas" id="A0A0R3P610">
    <property type="expression patterns" value="baseline"/>
</dbReference>
<organism evidence="5 6">
    <name type="scientific">Drosophila pseudoobscura pseudoobscura</name>
    <name type="common">Fruit fly</name>
    <dbReference type="NCBI Taxonomy" id="46245"/>
    <lineage>
        <taxon>Eukaryota</taxon>
        <taxon>Metazoa</taxon>
        <taxon>Ecdysozoa</taxon>
        <taxon>Arthropoda</taxon>
        <taxon>Hexapoda</taxon>
        <taxon>Insecta</taxon>
        <taxon>Pterygota</taxon>
        <taxon>Neoptera</taxon>
        <taxon>Endopterygota</taxon>
        <taxon>Diptera</taxon>
        <taxon>Brachycera</taxon>
        <taxon>Muscomorpha</taxon>
        <taxon>Ephydroidea</taxon>
        <taxon>Drosophilidae</taxon>
        <taxon>Drosophila</taxon>
        <taxon>Sophophora</taxon>
    </lineage>
</organism>
<dbReference type="FunFam" id="3.40.50.11210:FF:000002">
    <property type="entry name" value="Signal-induced proliferation-associated 1-like protein 1"/>
    <property type="match status" value="1"/>
</dbReference>
<dbReference type="STRING" id="46245.A0A0R3P610"/>
<evidence type="ECO:0000256" key="2">
    <source>
        <dbReference type="ARBA" id="ARBA00022553"/>
    </source>
</evidence>
<dbReference type="Bgee" id="FBgn0243698">
    <property type="expression patterns" value="Expressed in insect adult head"/>
</dbReference>
<sequence>MSKLRHYRSMDQPSSSGCVAIRKKTMTAVCFVCNLPIMSHQVGLVWSGGNGWDDLVREQLEESTIRQRLGGRRDSAAQITTPPSTSPPPGLQRRRRSSLAQLTDILREWSGGTKQQTQQQQQQAQQQARNKGQLNRRETLADLARSLPWRTSTTDASTGAGGAGAGCSSSGGNITYIAPRKRRESSADSGIRSIRSRRESNTAEFVKHWNRRESTAVEELPPSHISVNVVVVEATKSASRRGSGESYLSSSRRDSNVAGRVTTPPPPPKNQVAKKRDSLAAPEFPNFRQEQRPSTSSAGSCHSDSVSVPLIQYHQQVDSACQALPPPTIITSSVTPPATSPTAPKGRRDSTTQCGRVNRRDSKAGHSPERAPRMNRLQRQATAFDESVLPGGSRRGSQPALSPDPPEDCERRASRRDSLSPDSASRGGRRDSRTHLSPDRTHERDGSPRRQTLRRQSSSAARHSPDSNSCGSSRDPSPCSRPPPLPTVEQNQRPAIRRQSTTEEILIARGFRRQSTTEEMIRCRNFRRQSSQSDDVCRYRGRRDSSAQIIDGTIGTMTVETTSTFFDSSTQTEPSPLYDNNHYHEECLRCNSCGLNLTGPNQKRARRFKNQILCDLHFADVALMECSDFMQQLRSFKPQSLGCAVARRKSSTTLIFPLPPQACSDEFCEEYPHNLMPTPGYWIECSRQKISMPTPHTIWDESDSEHEDIRAGSASDAYLERECSDLYEDDEDSEATPSPRKKTTIEEQWDQQGAFELISVEQETYEKYFYGTEHWNYFTSDEDLGPVILSIKQETLNGRDQFRILVRAGSYTVHGLIPASCVFADRYNREEVVRSLGKEVNLNPPLTLGQLPDTPEELLKLDQVFIKSELKVGVIFVKEDQYTEEQILDNNENSPLFDEFLTLLGDRVRLRGFDKYKGGLDTVHDLTGLFSVYTNWRNIEIMFHVSTLLPYEKHDPQKLQRKRHIGNDIVCVVFLEADNTRFSPACIKSHFLHTFILVRVSARIKHKPTRYEVSVVTRDEVGAYKPYLWEQSVFEKGPMFREWLLTKIVNGERASYSAPKFARMQERTRSQMLEDLVMNLSNHAETGQIPKPYRRGSWRPIGHMRPSSPLLDSVRDQFEDYDQLAKDFTRVFLNEEPSCLSNSHLFDVVFLVGQSKQKARFIGVRAILGVRSRVFQEMLYGIQTGFGSPQIPVAEIFARPAPSLVSPQNQKPKSNNYLTVPDSDSIRPKSVPSSPMVKRAFSRLGTITAGWGRSIRNKNSNQLNPDDKKKWISSTDCSNRDSKDKDKDKPGNNQLAVPRLSVCADAQKVDRAKLAQTEFNIIEFDPDTFRVLLDYLHTGTCPLTCVSIPGLLCAAEHYDLPELLQACFHHCKQFLRIEVVCPMLISLENYYWRYTSASELVNMILSFVESKAHALFKCPEFLHLSESMVQMIMCRELQTPEIRKFEAMLAWAQHKVAKLKNHPNKDTQFEFECIMERLTRDLNLCRISPSELLTVVLPSKSMKNERIMETLMVQVNLGTYRMPELDAYRQQLRQQESAEATVQVHRGG</sequence>
<dbReference type="Pfam" id="PF21022">
    <property type="entry name" value="Rap-GAP_dimer"/>
    <property type="match status" value="1"/>
</dbReference>
<keyword evidence="3" id="KW-0175">Coiled coil</keyword>
<feature type="compositionally biased region" description="Low complexity" evidence="4">
    <location>
        <begin position="115"/>
        <end position="128"/>
    </location>
</feature>
<feature type="compositionally biased region" description="Polar residues" evidence="4">
    <location>
        <begin position="488"/>
        <end position="503"/>
    </location>
</feature>
<accession>A0A0R3P610</accession>
<feature type="region of interest" description="Disordered" evidence="4">
    <location>
        <begin position="236"/>
        <end position="278"/>
    </location>
</feature>
<feature type="region of interest" description="Disordered" evidence="4">
    <location>
        <begin position="726"/>
        <end position="745"/>
    </location>
</feature>
<dbReference type="Gene3D" id="3.40.50.11210">
    <property type="entry name" value="Rap/Ran-GAP"/>
    <property type="match status" value="1"/>
</dbReference>
<dbReference type="SUPFAM" id="SSF54695">
    <property type="entry name" value="POZ domain"/>
    <property type="match status" value="1"/>
</dbReference>
<feature type="compositionally biased region" description="Basic and acidic residues" evidence="4">
    <location>
        <begin position="428"/>
        <end position="448"/>
    </location>
</feature>
<dbReference type="InterPro" id="IPR000331">
    <property type="entry name" value="Rap/Ran_GAP_dom"/>
</dbReference>
<feature type="region of interest" description="Disordered" evidence="4">
    <location>
        <begin position="111"/>
        <end position="202"/>
    </location>
</feature>
<dbReference type="SUPFAM" id="SSF111347">
    <property type="entry name" value="Rap/Ran-GAP"/>
    <property type="match status" value="1"/>
</dbReference>
<dbReference type="SMART" id="SM00225">
    <property type="entry name" value="BTB"/>
    <property type="match status" value="1"/>
</dbReference>
<proteinExistence type="predicted"/>
<keyword evidence="1" id="KW-0343">GTPase activation</keyword>
<feature type="region of interest" description="Disordered" evidence="4">
    <location>
        <begin position="1255"/>
        <end position="1294"/>
    </location>
</feature>
<feature type="compositionally biased region" description="Basic and acidic residues" evidence="4">
    <location>
        <begin position="358"/>
        <end position="372"/>
    </location>
</feature>
<dbReference type="GeneID" id="6901093"/>
<dbReference type="Gene3D" id="2.10.110.10">
    <property type="entry name" value="Cysteine Rich Protein"/>
    <property type="match status" value="1"/>
</dbReference>
<gene>
    <name evidence="6" type="primary">rsh</name>
</gene>
<dbReference type="Pfam" id="PF00651">
    <property type="entry name" value="BTB"/>
    <property type="match status" value="1"/>
</dbReference>
<feature type="region of interest" description="Disordered" evidence="4">
    <location>
        <begin position="66"/>
        <end position="97"/>
    </location>
</feature>
<dbReference type="CDD" id="cd08368">
    <property type="entry name" value="LIM"/>
    <property type="match status" value="1"/>
</dbReference>
<dbReference type="PROSITE" id="PS50085">
    <property type="entry name" value="RAPGAP"/>
    <property type="match status" value="1"/>
</dbReference>
<feature type="compositionally biased region" description="Basic and acidic residues" evidence="4">
    <location>
        <begin position="408"/>
        <end position="419"/>
    </location>
</feature>
<evidence type="ECO:0000256" key="3">
    <source>
        <dbReference type="ARBA" id="ARBA00023054"/>
    </source>
</evidence>
<dbReference type="PANTHER" id="PTHR15711:SF25">
    <property type="entry name" value="RADISH, ISOFORM I"/>
    <property type="match status" value="1"/>
</dbReference>
<keyword evidence="5" id="KW-1185">Reference proteome</keyword>
<dbReference type="PANTHER" id="PTHR15711">
    <property type="entry name" value="RAP GTPASE-ACTIVATING PROTEIN"/>
    <property type="match status" value="1"/>
</dbReference>
<feature type="compositionally biased region" description="Basic and acidic residues" evidence="4">
    <location>
        <begin position="1278"/>
        <end position="1290"/>
    </location>
</feature>
<dbReference type="InterPro" id="IPR000210">
    <property type="entry name" value="BTB/POZ_dom"/>
</dbReference>
<dbReference type="InterPro" id="IPR035974">
    <property type="entry name" value="Rap/Ran-GAP_sf"/>
</dbReference>
<evidence type="ECO:0000256" key="1">
    <source>
        <dbReference type="ARBA" id="ARBA00022468"/>
    </source>
</evidence>
<feature type="region of interest" description="Disordered" evidence="4">
    <location>
        <begin position="1204"/>
        <end position="1234"/>
    </location>
</feature>
<evidence type="ECO:0000256" key="4">
    <source>
        <dbReference type="SAM" id="MobiDB-lite"/>
    </source>
</evidence>
<dbReference type="Gene3D" id="6.10.140.210">
    <property type="match status" value="1"/>
</dbReference>
<feature type="region of interest" description="Disordered" evidence="4">
    <location>
        <begin position="327"/>
        <end position="511"/>
    </location>
</feature>
<dbReference type="RefSeq" id="XP_015042278.1">
    <property type="nucleotide sequence ID" value="XM_015186792.2"/>
</dbReference>
<dbReference type="GO" id="GO:0005737">
    <property type="term" value="C:cytoplasm"/>
    <property type="evidence" value="ECO:0007669"/>
    <property type="project" value="TreeGrafter"/>
</dbReference>
<name>A0A0R3P610_DROPS</name>